<name>A0A3B0ULX5_9ZZZZ</name>
<dbReference type="AlphaFoldDB" id="A0A3B0ULX5"/>
<organism evidence="1">
    <name type="scientific">hydrothermal vent metagenome</name>
    <dbReference type="NCBI Taxonomy" id="652676"/>
    <lineage>
        <taxon>unclassified sequences</taxon>
        <taxon>metagenomes</taxon>
        <taxon>ecological metagenomes</taxon>
    </lineage>
</organism>
<dbReference type="EMBL" id="UOEQ01000288">
    <property type="protein sequence ID" value="VAW20586.1"/>
    <property type="molecule type" value="Genomic_DNA"/>
</dbReference>
<accession>A0A3B0ULX5</accession>
<reference evidence="1" key="1">
    <citation type="submission" date="2018-06" db="EMBL/GenBank/DDBJ databases">
        <authorList>
            <person name="Zhirakovskaya E."/>
        </authorList>
    </citation>
    <scope>NUCLEOTIDE SEQUENCE</scope>
</reference>
<protein>
    <submittedName>
        <fullName evidence="1">Uncharacterized protein</fullName>
    </submittedName>
</protein>
<gene>
    <name evidence="1" type="ORF">MNBD_ALPHA11-1886</name>
</gene>
<proteinExistence type="predicted"/>
<sequence>MLKPPRINAMGIMVLAGAELTKIHLVLPKILSGKSGI</sequence>
<evidence type="ECO:0000313" key="1">
    <source>
        <dbReference type="EMBL" id="VAW20586.1"/>
    </source>
</evidence>